<keyword evidence="3" id="KW-0808">Transferase</keyword>
<keyword evidence="4 9" id="KW-0547">Nucleotide-binding</keyword>
<evidence type="ECO:0000256" key="4">
    <source>
        <dbReference type="ARBA" id="ARBA00022741"/>
    </source>
</evidence>
<evidence type="ECO:0000256" key="5">
    <source>
        <dbReference type="ARBA" id="ARBA00022777"/>
    </source>
</evidence>
<dbReference type="FunFam" id="1.10.510.10:FF:000005">
    <property type="entry name" value="cAMP-dependent protein kinase catalytic subunit alpha"/>
    <property type="match status" value="1"/>
</dbReference>
<evidence type="ECO:0000256" key="9">
    <source>
        <dbReference type="PROSITE-ProRule" id="PRU10141"/>
    </source>
</evidence>
<dbReference type="GO" id="GO:0005634">
    <property type="term" value="C:nucleus"/>
    <property type="evidence" value="ECO:0007669"/>
    <property type="project" value="TreeGrafter"/>
</dbReference>
<evidence type="ECO:0000259" key="12">
    <source>
        <dbReference type="PROSITE" id="PS50011"/>
    </source>
</evidence>
<feature type="region of interest" description="Disordered" evidence="11">
    <location>
        <begin position="1"/>
        <end position="24"/>
    </location>
</feature>
<dbReference type="FunFam" id="3.30.200.20:FF:000042">
    <property type="entry name" value="Aurora kinase A"/>
    <property type="match status" value="1"/>
</dbReference>
<dbReference type="InterPro" id="IPR000961">
    <property type="entry name" value="AGC-kinase_C"/>
</dbReference>
<dbReference type="InterPro" id="IPR000719">
    <property type="entry name" value="Prot_kinase_dom"/>
</dbReference>
<dbReference type="GO" id="GO:0005952">
    <property type="term" value="C:cAMP-dependent protein kinase complex"/>
    <property type="evidence" value="ECO:0007669"/>
    <property type="project" value="TreeGrafter"/>
</dbReference>
<evidence type="ECO:0000256" key="3">
    <source>
        <dbReference type="ARBA" id="ARBA00022679"/>
    </source>
</evidence>
<feature type="domain" description="Protein kinase" evidence="12">
    <location>
        <begin position="58"/>
        <end position="312"/>
    </location>
</feature>
<gene>
    <name evidence="14" type="ORF">BBRV_LOCUS88286</name>
</gene>
<keyword evidence="2 10" id="KW-0723">Serine/threonine-protein kinase</keyword>
<organism evidence="14">
    <name type="scientific">Bracon brevicornis</name>
    <dbReference type="NCBI Taxonomy" id="1563983"/>
    <lineage>
        <taxon>Eukaryota</taxon>
        <taxon>Metazoa</taxon>
        <taxon>Ecdysozoa</taxon>
        <taxon>Arthropoda</taxon>
        <taxon>Hexapoda</taxon>
        <taxon>Insecta</taxon>
        <taxon>Pterygota</taxon>
        <taxon>Neoptera</taxon>
        <taxon>Endopterygota</taxon>
        <taxon>Hymenoptera</taxon>
        <taxon>Apocrita</taxon>
        <taxon>Ichneumonoidea</taxon>
        <taxon>Braconidae</taxon>
        <taxon>Braconinae</taxon>
        <taxon>Bracon</taxon>
    </lineage>
</organism>
<accession>A0A6V7KT10</accession>
<evidence type="ECO:0000256" key="7">
    <source>
        <dbReference type="ARBA" id="ARBA00047292"/>
    </source>
</evidence>
<dbReference type="InterPro" id="IPR011009">
    <property type="entry name" value="Kinase-like_dom_sf"/>
</dbReference>
<dbReference type="GO" id="GO:0005829">
    <property type="term" value="C:cytosol"/>
    <property type="evidence" value="ECO:0007669"/>
    <property type="project" value="TreeGrafter"/>
</dbReference>
<keyword evidence="5" id="KW-0418">Kinase</keyword>
<name>A0A6V7KT10_9HYME</name>
<dbReference type="SMART" id="SM00133">
    <property type="entry name" value="S_TK_X"/>
    <property type="match status" value="1"/>
</dbReference>
<dbReference type="GO" id="GO:0005524">
    <property type="term" value="F:ATP binding"/>
    <property type="evidence" value="ECO:0007669"/>
    <property type="project" value="UniProtKB-UniRule"/>
</dbReference>
<dbReference type="GO" id="GO:0004691">
    <property type="term" value="F:cAMP-dependent protein kinase activity"/>
    <property type="evidence" value="ECO:0007669"/>
    <property type="project" value="UniProtKB-EC"/>
</dbReference>
<reference evidence="14" key="1">
    <citation type="submission" date="2020-07" db="EMBL/GenBank/DDBJ databases">
        <authorList>
            <person name="Ferguson B K."/>
        </authorList>
    </citation>
    <scope>NUCLEOTIDE SEQUENCE</scope>
    <source>
        <strain evidence="14">L06</strain>
    </source>
</reference>
<keyword evidence="6 9" id="KW-0067">ATP-binding</keyword>
<feature type="compositionally biased region" description="Polar residues" evidence="11">
    <location>
        <begin position="1"/>
        <end position="15"/>
    </location>
</feature>
<feature type="binding site" evidence="9">
    <location>
        <position position="87"/>
    </location>
    <ligand>
        <name>ATP</name>
        <dbReference type="ChEBI" id="CHEBI:30616"/>
    </ligand>
</feature>
<evidence type="ECO:0000259" key="13">
    <source>
        <dbReference type="PROSITE" id="PS51285"/>
    </source>
</evidence>
<evidence type="ECO:0000256" key="10">
    <source>
        <dbReference type="RuleBase" id="RU000304"/>
    </source>
</evidence>
<evidence type="ECO:0000256" key="11">
    <source>
        <dbReference type="SAM" id="MobiDB-lite"/>
    </source>
</evidence>
<dbReference type="PROSITE" id="PS51285">
    <property type="entry name" value="AGC_KINASE_CTER"/>
    <property type="match status" value="1"/>
</dbReference>
<dbReference type="EMBL" id="CADCXW020000327">
    <property type="protein sequence ID" value="CAD1567372.1"/>
    <property type="molecule type" value="Genomic_DNA"/>
</dbReference>
<comment type="catalytic activity">
    <reaction evidence="8">
        <text>L-seryl-[protein] + ATP = O-phospho-L-seryl-[protein] + ADP + H(+)</text>
        <dbReference type="Rhea" id="RHEA:17989"/>
        <dbReference type="Rhea" id="RHEA-COMP:9863"/>
        <dbReference type="Rhea" id="RHEA-COMP:11604"/>
        <dbReference type="ChEBI" id="CHEBI:15378"/>
        <dbReference type="ChEBI" id="CHEBI:29999"/>
        <dbReference type="ChEBI" id="CHEBI:30616"/>
        <dbReference type="ChEBI" id="CHEBI:83421"/>
        <dbReference type="ChEBI" id="CHEBI:456216"/>
        <dbReference type="EC" id="2.7.11.11"/>
    </reaction>
</comment>
<protein>
    <recommendedName>
        <fullName evidence="1">cAMP-dependent protein kinase</fullName>
        <ecNumber evidence="1">2.7.11.11</ecNumber>
    </recommendedName>
</protein>
<dbReference type="PROSITE" id="PS50011">
    <property type="entry name" value="PROTEIN_KINASE_DOM"/>
    <property type="match status" value="1"/>
</dbReference>
<dbReference type="PROSITE" id="PS00107">
    <property type="entry name" value="PROTEIN_KINASE_ATP"/>
    <property type="match status" value="1"/>
</dbReference>
<dbReference type="PANTHER" id="PTHR24353:SF153">
    <property type="entry name" value="CAMP-DEPENDENT PROTEIN KINASE CATALYTIC SUBUNIT 1"/>
    <property type="match status" value="1"/>
</dbReference>
<dbReference type="InterPro" id="IPR017441">
    <property type="entry name" value="Protein_kinase_ATP_BS"/>
</dbReference>
<dbReference type="Pfam" id="PF00069">
    <property type="entry name" value="Pkinase"/>
    <property type="match status" value="1"/>
</dbReference>
<dbReference type="AlphaFoldDB" id="A0A6V7KT10"/>
<dbReference type="PROSITE" id="PS00108">
    <property type="entry name" value="PROTEIN_KINASE_ST"/>
    <property type="match status" value="1"/>
</dbReference>
<comment type="catalytic activity">
    <reaction evidence="7">
        <text>L-threonyl-[protein] + ATP = O-phospho-L-threonyl-[protein] + ADP + H(+)</text>
        <dbReference type="Rhea" id="RHEA:46608"/>
        <dbReference type="Rhea" id="RHEA-COMP:11060"/>
        <dbReference type="Rhea" id="RHEA-COMP:11605"/>
        <dbReference type="ChEBI" id="CHEBI:15378"/>
        <dbReference type="ChEBI" id="CHEBI:30013"/>
        <dbReference type="ChEBI" id="CHEBI:30616"/>
        <dbReference type="ChEBI" id="CHEBI:61977"/>
        <dbReference type="ChEBI" id="CHEBI:456216"/>
        <dbReference type="EC" id="2.7.11.11"/>
    </reaction>
</comment>
<dbReference type="SMART" id="SM00220">
    <property type="entry name" value="S_TKc"/>
    <property type="match status" value="1"/>
</dbReference>
<dbReference type="PANTHER" id="PTHR24353">
    <property type="entry name" value="CYCLIC NUCLEOTIDE-DEPENDENT PROTEIN KINASE"/>
    <property type="match status" value="1"/>
</dbReference>
<comment type="similarity">
    <text evidence="10">Belongs to the protein kinase superfamily.</text>
</comment>
<feature type="domain" description="AGC-kinase C-terminal" evidence="13">
    <location>
        <begin position="313"/>
        <end position="365"/>
    </location>
</feature>
<evidence type="ECO:0000256" key="6">
    <source>
        <dbReference type="ARBA" id="ARBA00022840"/>
    </source>
</evidence>
<dbReference type="EC" id="2.7.11.11" evidence="1"/>
<evidence type="ECO:0000313" key="14">
    <source>
        <dbReference type="EMBL" id="CAD1567372.1"/>
    </source>
</evidence>
<dbReference type="Gene3D" id="1.10.510.10">
    <property type="entry name" value="Transferase(Phosphotransferase) domain 1"/>
    <property type="match status" value="1"/>
</dbReference>
<evidence type="ECO:0000256" key="8">
    <source>
        <dbReference type="ARBA" id="ARBA00047454"/>
    </source>
</evidence>
<dbReference type="SUPFAM" id="SSF56112">
    <property type="entry name" value="Protein kinase-like (PK-like)"/>
    <property type="match status" value="1"/>
</dbReference>
<evidence type="ECO:0000256" key="1">
    <source>
        <dbReference type="ARBA" id="ARBA00012444"/>
    </source>
</evidence>
<evidence type="ECO:0000256" key="2">
    <source>
        <dbReference type="ARBA" id="ARBA00022527"/>
    </source>
</evidence>
<dbReference type="Gene3D" id="3.30.200.20">
    <property type="entry name" value="Phosphorylase Kinase, domain 1"/>
    <property type="match status" value="1"/>
</dbReference>
<dbReference type="InterPro" id="IPR008271">
    <property type="entry name" value="Ser/Thr_kinase_AS"/>
</dbReference>
<sequence length="365" mass="42426">MRSSVQPNGTASSKEPSPEERKPSFREYHSLLDSLKASFTKKWKGSKEKKSTEKLEDFERLRTLGTGAFGRVVLVKYKATSEYFAMKILEKKKLIKTKQVEHTLNEKKVLQSIKYPFVVSMEFFFMDNSFLYIVLPFINGGEMFTHLRKMGKFSEDLSVFYAAQVVLALEYLHYCGLVYRDLKPENILLDNEGYLKLTDFGFCKMIDGRTWTLCGTPEYLAPEIILSKGYGKSVDWWSFGVLVYEMNAGYAPFYSHDPMKIYEKIVSGKFKSPGHFGNELKDILKNILQVDLTRRFGNLKDGPLDIKRHSWFSRINWDQVYNRKIEPSHVPKCKGTGDDSNFDRYDEEELVVDSRDHFEEEFSGF</sequence>
<proteinExistence type="inferred from homology"/>
<dbReference type="GO" id="GO:0007476">
    <property type="term" value="P:imaginal disc-derived wing morphogenesis"/>
    <property type="evidence" value="ECO:0007669"/>
    <property type="project" value="UniProtKB-ARBA"/>
</dbReference>